<dbReference type="Pfam" id="PF02518">
    <property type="entry name" value="HATPase_c"/>
    <property type="match status" value="1"/>
</dbReference>
<dbReference type="GO" id="GO:0005524">
    <property type="term" value="F:ATP binding"/>
    <property type="evidence" value="ECO:0007669"/>
    <property type="project" value="UniProtKB-KW"/>
</dbReference>
<dbReference type="GO" id="GO:0007234">
    <property type="term" value="P:osmosensory signaling via phosphorelay pathway"/>
    <property type="evidence" value="ECO:0007669"/>
    <property type="project" value="TreeGrafter"/>
</dbReference>
<dbReference type="GO" id="GO:0000156">
    <property type="term" value="F:phosphorelay response regulator activity"/>
    <property type="evidence" value="ECO:0007669"/>
    <property type="project" value="TreeGrafter"/>
</dbReference>
<evidence type="ECO:0000256" key="6">
    <source>
        <dbReference type="ARBA" id="ARBA00022692"/>
    </source>
</evidence>
<dbReference type="PROSITE" id="PS50113">
    <property type="entry name" value="PAC"/>
    <property type="match status" value="1"/>
</dbReference>
<evidence type="ECO:0000256" key="13">
    <source>
        <dbReference type="SAM" id="MobiDB-lite"/>
    </source>
</evidence>
<dbReference type="InterPro" id="IPR013656">
    <property type="entry name" value="PAS_4"/>
</dbReference>
<gene>
    <name evidence="18" type="ORF">Q664_07345</name>
</gene>
<comment type="catalytic activity">
    <reaction evidence="1">
        <text>ATP + protein L-histidine = ADP + protein N-phospho-L-histidine.</text>
        <dbReference type="EC" id="2.7.13.3"/>
    </reaction>
</comment>
<evidence type="ECO:0000313" key="19">
    <source>
        <dbReference type="Proteomes" id="UP000028547"/>
    </source>
</evidence>
<feature type="domain" description="PAC" evidence="17">
    <location>
        <begin position="421"/>
        <end position="474"/>
    </location>
</feature>
<keyword evidence="8" id="KW-0418">Kinase</keyword>
<organism evidence="18 19">
    <name type="scientific">Archangium violaceum Cb vi76</name>
    <dbReference type="NCBI Taxonomy" id="1406225"/>
    <lineage>
        <taxon>Bacteria</taxon>
        <taxon>Pseudomonadati</taxon>
        <taxon>Myxococcota</taxon>
        <taxon>Myxococcia</taxon>
        <taxon>Myxococcales</taxon>
        <taxon>Cystobacterineae</taxon>
        <taxon>Archangiaceae</taxon>
        <taxon>Archangium</taxon>
    </lineage>
</organism>
<dbReference type="NCBIfam" id="TIGR00229">
    <property type="entry name" value="sensory_box"/>
    <property type="match status" value="1"/>
</dbReference>
<dbReference type="GO" id="GO:0030295">
    <property type="term" value="F:protein kinase activator activity"/>
    <property type="evidence" value="ECO:0007669"/>
    <property type="project" value="TreeGrafter"/>
</dbReference>
<evidence type="ECO:0000256" key="10">
    <source>
        <dbReference type="ARBA" id="ARBA00022989"/>
    </source>
</evidence>
<evidence type="ECO:0000259" key="15">
    <source>
        <dbReference type="PROSITE" id="PS50109"/>
    </source>
</evidence>
<dbReference type="Pfam" id="PF00512">
    <property type="entry name" value="HisKA"/>
    <property type="match status" value="1"/>
</dbReference>
<dbReference type="CDD" id="cd12913">
    <property type="entry name" value="PDC1_MCP_like"/>
    <property type="match status" value="1"/>
</dbReference>
<feature type="transmembrane region" description="Helical" evidence="14">
    <location>
        <begin position="290"/>
        <end position="310"/>
    </location>
</feature>
<feature type="region of interest" description="Disordered" evidence="13">
    <location>
        <begin position="688"/>
        <end position="715"/>
    </location>
</feature>
<dbReference type="SMART" id="SM00387">
    <property type="entry name" value="HATPase_c"/>
    <property type="match status" value="1"/>
</dbReference>
<evidence type="ECO:0000256" key="12">
    <source>
        <dbReference type="ARBA" id="ARBA00023136"/>
    </source>
</evidence>
<comment type="subcellular location">
    <subcellularLocation>
        <location evidence="2">Membrane</location>
        <topology evidence="2">Multi-pass membrane protein</topology>
    </subcellularLocation>
</comment>
<name>A0A084SZ22_9BACT</name>
<evidence type="ECO:0000256" key="11">
    <source>
        <dbReference type="ARBA" id="ARBA00023012"/>
    </source>
</evidence>
<keyword evidence="12 14" id="KW-0472">Membrane</keyword>
<dbReference type="InterPro" id="IPR000014">
    <property type="entry name" value="PAS"/>
</dbReference>
<dbReference type="Gene3D" id="3.30.565.10">
    <property type="entry name" value="Histidine kinase-like ATPase, C-terminal domain"/>
    <property type="match status" value="1"/>
</dbReference>
<dbReference type="GO" id="GO:0016020">
    <property type="term" value="C:membrane"/>
    <property type="evidence" value="ECO:0007669"/>
    <property type="project" value="UniProtKB-SubCell"/>
</dbReference>
<protein>
    <recommendedName>
        <fullName evidence="3">histidine kinase</fullName>
        <ecNumber evidence="3">2.7.13.3</ecNumber>
    </recommendedName>
</protein>
<dbReference type="SUPFAM" id="SSF55874">
    <property type="entry name" value="ATPase domain of HSP90 chaperone/DNA topoisomerase II/histidine kinase"/>
    <property type="match status" value="1"/>
</dbReference>
<evidence type="ECO:0000259" key="17">
    <source>
        <dbReference type="PROSITE" id="PS50113"/>
    </source>
</evidence>
<dbReference type="InterPro" id="IPR036097">
    <property type="entry name" value="HisK_dim/P_sf"/>
</dbReference>
<evidence type="ECO:0000256" key="8">
    <source>
        <dbReference type="ARBA" id="ARBA00022777"/>
    </source>
</evidence>
<dbReference type="Gene3D" id="3.30.450.20">
    <property type="entry name" value="PAS domain"/>
    <property type="match status" value="2"/>
</dbReference>
<evidence type="ECO:0000256" key="14">
    <source>
        <dbReference type="SAM" id="Phobius"/>
    </source>
</evidence>
<dbReference type="Pfam" id="PF22673">
    <property type="entry name" value="MCP-like_PDC_1"/>
    <property type="match status" value="1"/>
</dbReference>
<dbReference type="FunFam" id="3.30.565.10:FF:000006">
    <property type="entry name" value="Sensor histidine kinase WalK"/>
    <property type="match status" value="1"/>
</dbReference>
<keyword evidence="11" id="KW-0902">Two-component regulatory system</keyword>
<evidence type="ECO:0000256" key="9">
    <source>
        <dbReference type="ARBA" id="ARBA00022840"/>
    </source>
</evidence>
<feature type="domain" description="Histidine kinase" evidence="15">
    <location>
        <begin position="478"/>
        <end position="692"/>
    </location>
</feature>
<dbReference type="RefSeq" id="WP_043391374.1">
    <property type="nucleotide sequence ID" value="NZ_JPMI01000043.1"/>
</dbReference>
<dbReference type="InterPro" id="IPR004358">
    <property type="entry name" value="Sig_transdc_His_kin-like_C"/>
</dbReference>
<dbReference type="InterPro" id="IPR036890">
    <property type="entry name" value="HATPase_C_sf"/>
</dbReference>
<sequence length="715" mass="79471">MPSLALLLVVGLGVALTGALLVFAQRALHGQEQEALAQQTARAHELASGLGSQLHAAEQLLDTLASLAGPLREQQELEALLHRMLASAPKHVIHGLGEWFEPGRFAPGVHYMGPYIHQDQVLSYQWSTPVYDYPRQDWYQQAWRRGERISITEPYFDMGQTYVSLTRAFFDDQGRQRGVVSVDLILPLVGEMVRQANVSPTESLYLVSPHDMLIAHPRGAELLTWARGRGRSPRSLAELSLEDLRTWEHAHGLDRGWWTTQVSVPNSGWRVFASTKEDTLFSNVHRQRSLLVALGVLLWMGLGASGIVMARSERTRALIRTLAERQRQEEERLRLLAQVQRRSAELQAVIESMVEAVVVVGTEGRVTLANRAALTLFGKTSSAGSELDTSYWAHPPQGLDGQDLAFDTLPLARALRGEQVNDAELVITQPPQNRRRILRVNAAPIRDESGRVVAAVTVSRDITQAVELERLQSEFVKMAAHELKTPLAVMKSFAQLACRTAHPAPALRRLLEGISRGADRMDRVVRTLLDASQLQLGRLHFEKTELRLRALVEAAAASTAAHHPSHPIHMLPGPDAWVLGDRARLEQVLTELMDNAARYSAAGTPVEISLHVEGEEVEISIRDEGIGISEEQRERLFERFYRPHAGTPHDRGGMGLGLYLSRGILLLHEGRVELESREGEGTHVRVRLPRLPEQRPTPEVASMQEREPLGADLGA</sequence>
<dbReference type="PANTHER" id="PTHR42878:SF7">
    <property type="entry name" value="SENSOR HISTIDINE KINASE GLRK"/>
    <property type="match status" value="1"/>
</dbReference>
<dbReference type="PRINTS" id="PR00344">
    <property type="entry name" value="BCTRLSENSOR"/>
</dbReference>
<dbReference type="PROSITE" id="PS50109">
    <property type="entry name" value="HIS_KIN"/>
    <property type="match status" value="1"/>
</dbReference>
<dbReference type="Pfam" id="PF08448">
    <property type="entry name" value="PAS_4"/>
    <property type="match status" value="1"/>
</dbReference>
<evidence type="ECO:0000256" key="4">
    <source>
        <dbReference type="ARBA" id="ARBA00022553"/>
    </source>
</evidence>
<dbReference type="PROSITE" id="PS50112">
    <property type="entry name" value="PAS"/>
    <property type="match status" value="1"/>
</dbReference>
<dbReference type="CDD" id="cd00082">
    <property type="entry name" value="HisKA"/>
    <property type="match status" value="1"/>
</dbReference>
<keyword evidence="9" id="KW-0067">ATP-binding</keyword>
<dbReference type="CDD" id="cd00130">
    <property type="entry name" value="PAS"/>
    <property type="match status" value="1"/>
</dbReference>
<dbReference type="GO" id="GO:0000155">
    <property type="term" value="F:phosphorelay sensor kinase activity"/>
    <property type="evidence" value="ECO:0007669"/>
    <property type="project" value="InterPro"/>
</dbReference>
<evidence type="ECO:0000313" key="18">
    <source>
        <dbReference type="EMBL" id="KFA93707.1"/>
    </source>
</evidence>
<dbReference type="InterPro" id="IPR000700">
    <property type="entry name" value="PAS-assoc_C"/>
</dbReference>
<keyword evidence="7" id="KW-0547">Nucleotide-binding</keyword>
<dbReference type="EC" id="2.7.13.3" evidence="3"/>
<evidence type="ECO:0000256" key="7">
    <source>
        <dbReference type="ARBA" id="ARBA00022741"/>
    </source>
</evidence>
<dbReference type="InterPro" id="IPR035965">
    <property type="entry name" value="PAS-like_dom_sf"/>
</dbReference>
<dbReference type="InterPro" id="IPR003594">
    <property type="entry name" value="HATPase_dom"/>
</dbReference>
<dbReference type="InterPro" id="IPR005467">
    <property type="entry name" value="His_kinase_dom"/>
</dbReference>
<evidence type="ECO:0000259" key="16">
    <source>
        <dbReference type="PROSITE" id="PS50112"/>
    </source>
</evidence>
<keyword evidence="4" id="KW-0597">Phosphoprotein</keyword>
<dbReference type="Gene3D" id="1.10.287.130">
    <property type="match status" value="1"/>
</dbReference>
<evidence type="ECO:0000256" key="3">
    <source>
        <dbReference type="ARBA" id="ARBA00012438"/>
    </source>
</evidence>
<dbReference type="SUPFAM" id="SSF47384">
    <property type="entry name" value="Homodimeric domain of signal transducing histidine kinase"/>
    <property type="match status" value="1"/>
</dbReference>
<comment type="caution">
    <text evidence="18">The sequence shown here is derived from an EMBL/GenBank/DDBJ whole genome shotgun (WGS) entry which is preliminary data.</text>
</comment>
<keyword evidence="6 14" id="KW-0812">Transmembrane</keyword>
<evidence type="ECO:0000256" key="1">
    <source>
        <dbReference type="ARBA" id="ARBA00000085"/>
    </source>
</evidence>
<reference evidence="18 19" key="1">
    <citation type="submission" date="2014-07" db="EMBL/GenBank/DDBJ databases">
        <title>Draft Genome Sequence of Gephyronic Acid Producer, Cystobacter violaceus Strain Cb vi76.</title>
        <authorList>
            <person name="Stevens D.C."/>
            <person name="Young J."/>
            <person name="Carmichael R."/>
            <person name="Tan J."/>
            <person name="Taylor R.E."/>
        </authorList>
    </citation>
    <scope>NUCLEOTIDE SEQUENCE [LARGE SCALE GENOMIC DNA]</scope>
    <source>
        <strain evidence="18 19">Cb vi76</strain>
    </source>
</reference>
<dbReference type="SUPFAM" id="SSF55785">
    <property type="entry name" value="PYP-like sensor domain (PAS domain)"/>
    <property type="match status" value="1"/>
</dbReference>
<feature type="domain" description="PAS" evidence="16">
    <location>
        <begin position="342"/>
        <end position="378"/>
    </location>
</feature>
<evidence type="ECO:0000256" key="5">
    <source>
        <dbReference type="ARBA" id="ARBA00022679"/>
    </source>
</evidence>
<evidence type="ECO:0000256" key="2">
    <source>
        <dbReference type="ARBA" id="ARBA00004141"/>
    </source>
</evidence>
<dbReference type="SMART" id="SM00388">
    <property type="entry name" value="HisKA"/>
    <property type="match status" value="1"/>
</dbReference>
<dbReference type="PANTHER" id="PTHR42878">
    <property type="entry name" value="TWO-COMPONENT HISTIDINE KINASE"/>
    <property type="match status" value="1"/>
</dbReference>
<keyword evidence="5" id="KW-0808">Transferase</keyword>
<keyword evidence="10 14" id="KW-1133">Transmembrane helix</keyword>
<accession>A0A084SZ22</accession>
<dbReference type="CDD" id="cd00075">
    <property type="entry name" value="HATPase"/>
    <property type="match status" value="1"/>
</dbReference>
<dbReference type="InterPro" id="IPR003661">
    <property type="entry name" value="HisK_dim/P_dom"/>
</dbReference>
<dbReference type="EMBL" id="JPMI01000043">
    <property type="protein sequence ID" value="KFA93707.1"/>
    <property type="molecule type" value="Genomic_DNA"/>
</dbReference>
<dbReference type="InterPro" id="IPR050351">
    <property type="entry name" value="BphY/WalK/GraS-like"/>
</dbReference>
<dbReference type="AlphaFoldDB" id="A0A084SZ22"/>
<dbReference type="Proteomes" id="UP000028547">
    <property type="component" value="Unassembled WGS sequence"/>
</dbReference>
<proteinExistence type="predicted"/>